<dbReference type="GO" id="GO:0005506">
    <property type="term" value="F:iron ion binding"/>
    <property type="evidence" value="ECO:0007669"/>
    <property type="project" value="InterPro"/>
</dbReference>
<sequence>MFDPPDALTFTLWTLILSTVVLLYRNSKRCYGFPLPPGPIPFPVIGNVLSAPTRTPWVTYAEWSRKYNSELVSFTVFGQVYIVVNSLRAAKEIFETRSAMYSSRPYMTMVDMIGWYFNLGLLPYGDAWRARRRLLHLRLAAGRAPSYFPLQMQKSAEVVRKLYDDPDEVLSHMRVAVTSLTMEIAYGHEVAPKDDPFVALAEEAVAAVSDAALPGAIVNAFPFQNKDSHPGADAERVAKDASGIIYVGGVGRIVILREKVSMSVLQERIKRHLQLSHLQVALSDADPGRDVQSIAICAGSGGSVLLGTDADVYWTGEMSHHEVLAAVAAGKNVVLCKHFL</sequence>
<dbReference type="Gene3D" id="1.10.630.10">
    <property type="entry name" value="Cytochrome P450"/>
    <property type="match status" value="1"/>
</dbReference>
<dbReference type="GO" id="GO:0004497">
    <property type="term" value="F:monooxygenase activity"/>
    <property type="evidence" value="ECO:0007669"/>
    <property type="project" value="UniProtKB-KW"/>
</dbReference>
<evidence type="ECO:0000256" key="9">
    <source>
        <dbReference type="PIRSR" id="PIRSR602678-1"/>
    </source>
</evidence>
<dbReference type="OrthoDB" id="2789670at2759"/>
<evidence type="ECO:0000313" key="10">
    <source>
        <dbReference type="EMBL" id="TFY73981.1"/>
    </source>
</evidence>
<evidence type="ECO:0000256" key="6">
    <source>
        <dbReference type="ARBA" id="ARBA00023002"/>
    </source>
</evidence>
<dbReference type="STRING" id="135208.A0A4Y9ZJE9"/>
<dbReference type="GO" id="GO:0020037">
    <property type="term" value="F:heme binding"/>
    <property type="evidence" value="ECO:0007669"/>
    <property type="project" value="InterPro"/>
</dbReference>
<protein>
    <recommendedName>
        <fullName evidence="12">Cytochrome P450</fullName>
    </recommendedName>
</protein>
<dbReference type="InterPro" id="IPR036396">
    <property type="entry name" value="Cyt_P450_sf"/>
</dbReference>
<keyword evidence="4" id="KW-0349">Heme</keyword>
<dbReference type="InterPro" id="IPR050364">
    <property type="entry name" value="Cytochrome_P450_fung"/>
</dbReference>
<comment type="caution">
    <text evidence="10">The sequence shown here is derived from an EMBL/GenBank/DDBJ whole genome shotgun (WGS) entry which is preliminary data.</text>
</comment>
<evidence type="ECO:0000256" key="1">
    <source>
        <dbReference type="ARBA" id="ARBA00001971"/>
    </source>
</evidence>
<keyword evidence="8" id="KW-0503">Monooxygenase</keyword>
<gene>
    <name evidence="10" type="ORF">EWM64_g10031</name>
</gene>
<proteinExistence type="inferred from homology"/>
<dbReference type="SUPFAM" id="SSF48264">
    <property type="entry name" value="Cytochrome P450"/>
    <property type="match status" value="1"/>
</dbReference>
<evidence type="ECO:0000256" key="8">
    <source>
        <dbReference type="ARBA" id="ARBA00023033"/>
    </source>
</evidence>
<evidence type="ECO:0000256" key="7">
    <source>
        <dbReference type="ARBA" id="ARBA00023004"/>
    </source>
</evidence>
<keyword evidence="7" id="KW-0408">Iron</keyword>
<evidence type="ECO:0000256" key="2">
    <source>
        <dbReference type="ARBA" id="ARBA00006964"/>
    </source>
</evidence>
<dbReference type="PANTHER" id="PTHR46300">
    <property type="entry name" value="P450, PUTATIVE (EUROFUNG)-RELATED-RELATED"/>
    <property type="match status" value="1"/>
</dbReference>
<evidence type="ECO:0000313" key="11">
    <source>
        <dbReference type="Proteomes" id="UP000298061"/>
    </source>
</evidence>
<reference evidence="10 11" key="1">
    <citation type="submission" date="2019-02" db="EMBL/GenBank/DDBJ databases">
        <title>Genome sequencing of the rare red list fungi Hericium alpestre (H. flagellum).</title>
        <authorList>
            <person name="Buettner E."/>
            <person name="Kellner H."/>
        </authorList>
    </citation>
    <scope>NUCLEOTIDE SEQUENCE [LARGE SCALE GENOMIC DNA]</scope>
    <source>
        <strain evidence="10 11">DSM 108284</strain>
    </source>
</reference>
<dbReference type="Pfam" id="PF01784">
    <property type="entry name" value="DUF34_NIF3"/>
    <property type="match status" value="1"/>
</dbReference>
<accession>A0A4Y9ZJE9</accession>
<feature type="binding site" evidence="9">
    <location>
        <position position="338"/>
    </location>
    <ligand>
        <name>a divalent metal cation</name>
        <dbReference type="ChEBI" id="CHEBI:60240"/>
        <label>1</label>
    </ligand>
</feature>
<comment type="similarity">
    <text evidence="3">Belongs to the cytochrome P450 family.</text>
</comment>
<evidence type="ECO:0000256" key="5">
    <source>
        <dbReference type="ARBA" id="ARBA00022723"/>
    </source>
</evidence>
<dbReference type="GO" id="GO:0016705">
    <property type="term" value="F:oxidoreductase activity, acting on paired donors, with incorporation or reduction of molecular oxygen"/>
    <property type="evidence" value="ECO:0007669"/>
    <property type="project" value="InterPro"/>
</dbReference>
<dbReference type="EMBL" id="SFCI01002386">
    <property type="protein sequence ID" value="TFY73981.1"/>
    <property type="molecule type" value="Genomic_DNA"/>
</dbReference>
<name>A0A4Y9ZJE9_9AGAM</name>
<keyword evidence="6" id="KW-0560">Oxidoreductase</keyword>
<keyword evidence="5 9" id="KW-0479">Metal-binding</keyword>
<comment type="similarity">
    <text evidence="2">Belongs to the GTP cyclohydrolase I type 2/NIF3 family.</text>
</comment>
<dbReference type="InterPro" id="IPR001128">
    <property type="entry name" value="Cyt_P450"/>
</dbReference>
<organism evidence="10 11">
    <name type="scientific">Hericium alpestre</name>
    <dbReference type="NCBI Taxonomy" id="135208"/>
    <lineage>
        <taxon>Eukaryota</taxon>
        <taxon>Fungi</taxon>
        <taxon>Dikarya</taxon>
        <taxon>Basidiomycota</taxon>
        <taxon>Agaricomycotina</taxon>
        <taxon>Agaricomycetes</taxon>
        <taxon>Russulales</taxon>
        <taxon>Hericiaceae</taxon>
        <taxon>Hericium</taxon>
    </lineage>
</organism>
<keyword evidence="11" id="KW-1185">Reference proteome</keyword>
<dbReference type="Proteomes" id="UP000298061">
    <property type="component" value="Unassembled WGS sequence"/>
</dbReference>
<dbReference type="SUPFAM" id="SSF102705">
    <property type="entry name" value="NIF3 (NGG1p interacting factor 3)-like"/>
    <property type="match status" value="1"/>
</dbReference>
<evidence type="ECO:0000256" key="4">
    <source>
        <dbReference type="ARBA" id="ARBA00022617"/>
    </source>
</evidence>
<comment type="cofactor">
    <cofactor evidence="1">
        <name>heme</name>
        <dbReference type="ChEBI" id="CHEBI:30413"/>
    </cofactor>
</comment>
<evidence type="ECO:0000256" key="3">
    <source>
        <dbReference type="ARBA" id="ARBA00010617"/>
    </source>
</evidence>
<dbReference type="InterPro" id="IPR036069">
    <property type="entry name" value="DUF34/NIF3_sf"/>
</dbReference>
<dbReference type="AlphaFoldDB" id="A0A4Y9ZJE9"/>
<dbReference type="InterPro" id="IPR002678">
    <property type="entry name" value="DUF34/NIF3"/>
</dbReference>
<evidence type="ECO:0008006" key="12">
    <source>
        <dbReference type="Google" id="ProtNLM"/>
    </source>
</evidence>
<dbReference type="PANTHER" id="PTHR46300:SF7">
    <property type="entry name" value="P450, PUTATIVE (EUROFUNG)-RELATED"/>
    <property type="match status" value="1"/>
</dbReference>
<dbReference type="Pfam" id="PF00067">
    <property type="entry name" value="p450"/>
    <property type="match status" value="1"/>
</dbReference>